<evidence type="ECO:0000259" key="4">
    <source>
        <dbReference type="PROSITE" id="PS50103"/>
    </source>
</evidence>
<feature type="coiled-coil region" evidence="2">
    <location>
        <begin position="210"/>
        <end position="286"/>
    </location>
</feature>
<dbReference type="InterPro" id="IPR019607">
    <property type="entry name" value="Putative_zinc-finger_domain"/>
</dbReference>
<dbReference type="InterPro" id="IPR000571">
    <property type="entry name" value="Znf_CCCH"/>
</dbReference>
<feature type="region of interest" description="Disordered" evidence="3">
    <location>
        <begin position="168"/>
        <end position="202"/>
    </location>
</feature>
<feature type="zinc finger region" description="C3H1-type" evidence="1">
    <location>
        <begin position="570"/>
        <end position="597"/>
    </location>
</feature>
<dbReference type="AlphaFoldDB" id="A0A1X0QX88"/>
<feature type="compositionally biased region" description="Polar residues" evidence="3">
    <location>
        <begin position="70"/>
        <end position="79"/>
    </location>
</feature>
<gene>
    <name evidence="5" type="ORF">BCV72DRAFT_313126</name>
</gene>
<dbReference type="VEuPathDB" id="FungiDB:BCV72DRAFT_313126"/>
<evidence type="ECO:0000313" key="5">
    <source>
        <dbReference type="EMBL" id="ORE04362.1"/>
    </source>
</evidence>
<keyword evidence="1" id="KW-0862">Zinc</keyword>
<evidence type="ECO:0000256" key="2">
    <source>
        <dbReference type="SAM" id="Coils"/>
    </source>
</evidence>
<keyword evidence="1" id="KW-0863">Zinc-finger</keyword>
<protein>
    <recommendedName>
        <fullName evidence="4">C3H1-type domain-containing protein</fullName>
    </recommendedName>
</protein>
<proteinExistence type="predicted"/>
<dbReference type="Proteomes" id="UP000242414">
    <property type="component" value="Unassembled WGS sequence"/>
</dbReference>
<evidence type="ECO:0000256" key="1">
    <source>
        <dbReference type="PROSITE-ProRule" id="PRU00723"/>
    </source>
</evidence>
<feature type="compositionally biased region" description="Low complexity" evidence="3">
    <location>
        <begin position="168"/>
        <end position="185"/>
    </location>
</feature>
<dbReference type="GO" id="GO:0008270">
    <property type="term" value="F:zinc ion binding"/>
    <property type="evidence" value="ECO:0007669"/>
    <property type="project" value="UniProtKB-KW"/>
</dbReference>
<feature type="region of interest" description="Disordered" evidence="3">
    <location>
        <begin position="43"/>
        <end position="114"/>
    </location>
</feature>
<dbReference type="PROSITE" id="PS50103">
    <property type="entry name" value="ZF_C3H1"/>
    <property type="match status" value="1"/>
</dbReference>
<organism evidence="5">
    <name type="scientific">Rhizopus microsporus var. microsporus</name>
    <dbReference type="NCBI Taxonomy" id="86635"/>
    <lineage>
        <taxon>Eukaryota</taxon>
        <taxon>Fungi</taxon>
        <taxon>Fungi incertae sedis</taxon>
        <taxon>Mucoromycota</taxon>
        <taxon>Mucoromycotina</taxon>
        <taxon>Mucoromycetes</taxon>
        <taxon>Mucorales</taxon>
        <taxon>Mucorineae</taxon>
        <taxon>Rhizopodaceae</taxon>
        <taxon>Rhizopus</taxon>
    </lineage>
</organism>
<dbReference type="EMBL" id="KV921973">
    <property type="protein sequence ID" value="ORE04362.1"/>
    <property type="molecule type" value="Genomic_DNA"/>
</dbReference>
<dbReference type="OrthoDB" id="1922977at2759"/>
<reference evidence="5" key="1">
    <citation type="journal article" date="2016" name="Proc. Natl. Acad. Sci. U.S.A.">
        <title>Lipid metabolic changes in an early divergent fungus govern the establishment of a mutualistic symbiosis with endobacteria.</title>
        <authorList>
            <person name="Lastovetsky O.A."/>
            <person name="Gaspar M.L."/>
            <person name="Mondo S.J."/>
            <person name="LaButti K.M."/>
            <person name="Sandor L."/>
            <person name="Grigoriev I.V."/>
            <person name="Henry S.A."/>
            <person name="Pawlowska T.E."/>
        </authorList>
    </citation>
    <scope>NUCLEOTIDE SEQUENCE [LARGE SCALE GENOMIC DNA]</scope>
    <source>
        <strain evidence="5">ATCC 52814</strain>
    </source>
</reference>
<feature type="compositionally biased region" description="Acidic residues" evidence="3">
    <location>
        <begin position="89"/>
        <end position="98"/>
    </location>
</feature>
<keyword evidence="2" id="KW-0175">Coiled coil</keyword>
<evidence type="ECO:0000256" key="3">
    <source>
        <dbReference type="SAM" id="MobiDB-lite"/>
    </source>
</evidence>
<name>A0A1X0QX88_RHIZD</name>
<accession>A0A1X0QX88</accession>
<feature type="compositionally biased region" description="Polar residues" evidence="3">
    <location>
        <begin position="500"/>
        <end position="514"/>
    </location>
</feature>
<dbReference type="Pfam" id="PF10650">
    <property type="entry name" value="zf-C3H1"/>
    <property type="match status" value="1"/>
</dbReference>
<feature type="coiled-coil region" evidence="2">
    <location>
        <begin position="115"/>
        <end position="163"/>
    </location>
</feature>
<keyword evidence="1" id="KW-0479">Metal-binding</keyword>
<feature type="region of interest" description="Disordered" evidence="3">
    <location>
        <begin position="438"/>
        <end position="529"/>
    </location>
</feature>
<feature type="domain" description="C3H1-type" evidence="4">
    <location>
        <begin position="570"/>
        <end position="597"/>
    </location>
</feature>
<feature type="compositionally biased region" description="Polar residues" evidence="3">
    <location>
        <begin position="186"/>
        <end position="202"/>
    </location>
</feature>
<sequence>MSTTDKSSDKSIPLFNCLQSVICKIQCMKNNSRTVTRLRNMIIPQPPVSGHDSPGGSDMDVSDDEGEIPNPSSSTQTFQPEPEKASSEYYEDEDEDMESVCSYKTAPSSPPPSGFSLLDEECKKLTEALEEAERNNSQVLRQLSELKLHQEELKIKLLELQVRSSIKAARNSNASSNNNGAPTSSRPAQGNSPASTQPQTVTVNDVALNLQPLKKEYMRLDEEKRAAKANTRRMKKTVEKLRAEMTDVELLRNAHSEAAPEYEKKLSDLRANLQQAEKDYEGASADSIVATNRVVDFNSRVEKLGVKVADLKPSPIDQRKITDPQKLNLNYVDELDKKRRLDSENDIPAKRAKVPQGSSAPTVKQVNIMPYLFCHENNTSPLPSKPFEGFIRKDGFRDFSHITTKPDFAFQSYEEMQQTVICLVNDLIEDHSVFFRKENERKQGKRASVSNPPVPKSSTSSHGQSNTTKPSNATPLPTPDRSRVLIPSPQLAEIKRNIESNRSSIVDPVPSSTLAASSAKSKGKGKGKEMPIEVDIQQDNSNNANSVHFRPYRQAVESIGIGTGLLQVANNEKPLCYYEASGGQCNDSKCQYAHWRDFANI</sequence>
<feature type="compositionally biased region" description="Polar residues" evidence="3">
    <location>
        <begin position="448"/>
        <end position="475"/>
    </location>
</feature>